<evidence type="ECO:0000256" key="7">
    <source>
        <dbReference type="ARBA" id="ARBA00023136"/>
    </source>
</evidence>
<evidence type="ECO:0000256" key="2">
    <source>
        <dbReference type="ARBA" id="ARBA00006914"/>
    </source>
</evidence>
<dbReference type="PANTHER" id="PTHR23077">
    <property type="entry name" value="AAA-FAMILY ATPASE"/>
    <property type="match status" value="1"/>
</dbReference>
<dbReference type="SMART" id="SM00382">
    <property type="entry name" value="AAA"/>
    <property type="match status" value="1"/>
</dbReference>
<keyword evidence="6" id="KW-0067">ATP-binding</keyword>
<evidence type="ECO:0000256" key="9">
    <source>
        <dbReference type="ARBA" id="ARBA00034920"/>
    </source>
</evidence>
<comment type="subcellular location">
    <subcellularLocation>
        <location evidence="1">Membrane</location>
    </subcellularLocation>
</comment>
<dbReference type="AlphaFoldDB" id="A0AAD2FGK8"/>
<dbReference type="InterPro" id="IPR003593">
    <property type="entry name" value="AAA+_ATPase"/>
</dbReference>
<keyword evidence="13" id="KW-1185">Reference proteome</keyword>
<protein>
    <recommendedName>
        <fullName evidence="8">Peroxisomal ATPase PEX6</fullName>
    </recommendedName>
    <alternativeName>
        <fullName evidence="9">Peroxin-6</fullName>
    </alternativeName>
</protein>
<evidence type="ECO:0000256" key="8">
    <source>
        <dbReference type="ARBA" id="ARBA00034811"/>
    </source>
</evidence>
<evidence type="ECO:0000256" key="10">
    <source>
        <dbReference type="ARBA" id="ARBA00048778"/>
    </source>
</evidence>
<keyword evidence="5" id="KW-0378">Hydrolase</keyword>
<dbReference type="GO" id="GO:0005524">
    <property type="term" value="F:ATP binding"/>
    <property type="evidence" value="ECO:0007669"/>
    <property type="project" value="UniProtKB-KW"/>
</dbReference>
<comment type="caution">
    <text evidence="12">The sequence shown here is derived from an EMBL/GenBank/DDBJ whole genome shotgun (WGS) entry which is preliminary data.</text>
</comment>
<evidence type="ECO:0000259" key="11">
    <source>
        <dbReference type="SMART" id="SM00382"/>
    </source>
</evidence>
<dbReference type="SUPFAM" id="SSF52540">
    <property type="entry name" value="P-loop containing nucleoside triphosphate hydrolases"/>
    <property type="match status" value="1"/>
</dbReference>
<dbReference type="InterPro" id="IPR003959">
    <property type="entry name" value="ATPase_AAA_core"/>
</dbReference>
<keyword evidence="7" id="KW-0472">Membrane</keyword>
<dbReference type="Gene3D" id="3.40.50.300">
    <property type="entry name" value="P-loop containing nucleotide triphosphate hydrolases"/>
    <property type="match status" value="1"/>
</dbReference>
<dbReference type="Proteomes" id="UP001295423">
    <property type="component" value="Unassembled WGS sequence"/>
</dbReference>
<dbReference type="GO" id="GO:0016558">
    <property type="term" value="P:protein import into peroxisome matrix"/>
    <property type="evidence" value="ECO:0007669"/>
    <property type="project" value="TreeGrafter"/>
</dbReference>
<dbReference type="InterPro" id="IPR003960">
    <property type="entry name" value="ATPase_AAA_CS"/>
</dbReference>
<organism evidence="12 13">
    <name type="scientific">Cylindrotheca closterium</name>
    <dbReference type="NCBI Taxonomy" id="2856"/>
    <lineage>
        <taxon>Eukaryota</taxon>
        <taxon>Sar</taxon>
        <taxon>Stramenopiles</taxon>
        <taxon>Ochrophyta</taxon>
        <taxon>Bacillariophyta</taxon>
        <taxon>Bacillariophyceae</taxon>
        <taxon>Bacillariophycidae</taxon>
        <taxon>Bacillariales</taxon>
        <taxon>Bacillariaceae</taxon>
        <taxon>Cylindrotheca</taxon>
    </lineage>
</organism>
<dbReference type="Gene3D" id="1.10.8.60">
    <property type="match status" value="1"/>
</dbReference>
<accession>A0AAD2FGK8</accession>
<dbReference type="InterPro" id="IPR050168">
    <property type="entry name" value="AAA_ATPase_domain"/>
</dbReference>
<dbReference type="PANTHER" id="PTHR23077:SF9">
    <property type="entry name" value="PEROXISOMAL ATPASE PEX6"/>
    <property type="match status" value="1"/>
</dbReference>
<evidence type="ECO:0000256" key="1">
    <source>
        <dbReference type="ARBA" id="ARBA00004370"/>
    </source>
</evidence>
<sequence length="788" mass="87452">MLRISKFCKGDKKLVERVGARLTLLESKDGYGHITSSTCHVPFEILSMMGAQEEIFVFLCYRDERVIVRLLMLEEENDDGETAMASPIVFSNLGFVFDDEFTSEITIECWFELIDDDLAVADSVVLRPLGHKPVWPSVQKGQENDGFSWILPSSKEFVQESKILSVYSNYCFSICYYEVLAIHASDGRSVPFGIISPFSKIELEGSSIPSSVCRLPPLPLQEDFYTGRKTHQVTLPHPNLTDLLKALCQPSALKASEKVIHVIGTDATHRACRCIEAAAHQLGLQCFHLRGLAAFGYHHGKAVRNGSLAEQLSGLQAAFQLIRAQRIEPCVLHLYDFDLELSSEDDHVRHDQEERFWAQFMQAVETDKPSSDRRLSRTSPIMIVITTCSPLKVGPLMKNLVFPSVVLKPPDEEFARSLWNSNDWQDSFWDSRLLKGRSADEIVQLCRQVQQVPNVTDKLNALMDFCKVLDERKRKESSQSASVSNVRWEDVGGLAHVRREIMDAIELPLKHPHLFPGNQGRSGILLYGPPGTGKTLVAKAVATECGLPFFSVKGPELLGSYVGESEASVRAIFHSAREAAVKNAPVAASVLFFDELDSLAPRRGGVGDGGGVMERVAATLFSELDGTMPNGRIFVMGATNRPDLLDPSLLRPGRLDRLVYLGVPVDSDNRTRVLAAQIRTLSLEGDPFEIARKVVDQMPPRLTGADLSAIATGALSRAAGRLCSQAEEERMQLEMTRGKKVDISEVLGVWDEQQRTPVVLLDDLLAVSSQMTPSLSEEELKKYHVYAK</sequence>
<comment type="catalytic activity">
    <reaction evidence="10">
        <text>ATP + H2O = ADP + phosphate + H(+)</text>
        <dbReference type="Rhea" id="RHEA:13065"/>
        <dbReference type="ChEBI" id="CHEBI:15377"/>
        <dbReference type="ChEBI" id="CHEBI:15378"/>
        <dbReference type="ChEBI" id="CHEBI:30616"/>
        <dbReference type="ChEBI" id="CHEBI:43474"/>
        <dbReference type="ChEBI" id="CHEBI:456216"/>
    </reaction>
    <physiologicalReaction direction="left-to-right" evidence="10">
        <dbReference type="Rhea" id="RHEA:13066"/>
    </physiologicalReaction>
</comment>
<evidence type="ECO:0000256" key="3">
    <source>
        <dbReference type="ARBA" id="ARBA00022593"/>
    </source>
</evidence>
<dbReference type="InterPro" id="IPR027417">
    <property type="entry name" value="P-loop_NTPase"/>
</dbReference>
<evidence type="ECO:0000256" key="4">
    <source>
        <dbReference type="ARBA" id="ARBA00022741"/>
    </source>
</evidence>
<dbReference type="GO" id="GO:0005778">
    <property type="term" value="C:peroxisomal membrane"/>
    <property type="evidence" value="ECO:0007669"/>
    <property type="project" value="TreeGrafter"/>
</dbReference>
<reference evidence="12" key="1">
    <citation type="submission" date="2023-08" db="EMBL/GenBank/DDBJ databases">
        <authorList>
            <person name="Audoor S."/>
            <person name="Bilcke G."/>
        </authorList>
    </citation>
    <scope>NUCLEOTIDE SEQUENCE</scope>
</reference>
<dbReference type="FunFam" id="3.40.50.300:FF:000109">
    <property type="entry name" value="Peroxisomal biogenesis factor 6"/>
    <property type="match status" value="1"/>
</dbReference>
<gene>
    <name evidence="12" type="ORF">CYCCA115_LOCUS5540</name>
</gene>
<feature type="domain" description="AAA+ ATPase" evidence="11">
    <location>
        <begin position="520"/>
        <end position="665"/>
    </location>
</feature>
<evidence type="ECO:0000313" key="12">
    <source>
        <dbReference type="EMBL" id="CAJ1937167.1"/>
    </source>
</evidence>
<keyword evidence="3" id="KW-0962">Peroxisome biogenesis</keyword>
<dbReference type="EMBL" id="CAKOGP040000613">
    <property type="protein sequence ID" value="CAJ1937167.1"/>
    <property type="molecule type" value="Genomic_DNA"/>
</dbReference>
<proteinExistence type="inferred from homology"/>
<comment type="similarity">
    <text evidence="2">Belongs to the AAA ATPase family.</text>
</comment>
<dbReference type="Pfam" id="PF00004">
    <property type="entry name" value="AAA"/>
    <property type="match status" value="1"/>
</dbReference>
<keyword evidence="4" id="KW-0547">Nucleotide-binding</keyword>
<dbReference type="GO" id="GO:0005829">
    <property type="term" value="C:cytosol"/>
    <property type="evidence" value="ECO:0007669"/>
    <property type="project" value="TreeGrafter"/>
</dbReference>
<evidence type="ECO:0000313" key="13">
    <source>
        <dbReference type="Proteomes" id="UP001295423"/>
    </source>
</evidence>
<name>A0AAD2FGK8_9STRA</name>
<evidence type="ECO:0000256" key="5">
    <source>
        <dbReference type="ARBA" id="ARBA00022801"/>
    </source>
</evidence>
<dbReference type="PROSITE" id="PS00674">
    <property type="entry name" value="AAA"/>
    <property type="match status" value="1"/>
</dbReference>
<dbReference type="GO" id="GO:0016887">
    <property type="term" value="F:ATP hydrolysis activity"/>
    <property type="evidence" value="ECO:0007669"/>
    <property type="project" value="InterPro"/>
</dbReference>
<evidence type="ECO:0000256" key="6">
    <source>
        <dbReference type="ARBA" id="ARBA00022840"/>
    </source>
</evidence>